<feature type="compositionally biased region" description="Polar residues" evidence="1">
    <location>
        <begin position="158"/>
        <end position="168"/>
    </location>
</feature>
<reference evidence="2" key="1">
    <citation type="submission" date="2021-01" db="EMBL/GenBank/DDBJ databases">
        <authorList>
            <person name="Corre E."/>
            <person name="Pelletier E."/>
            <person name="Niang G."/>
            <person name="Scheremetjew M."/>
            <person name="Finn R."/>
            <person name="Kale V."/>
            <person name="Holt S."/>
            <person name="Cochrane G."/>
            <person name="Meng A."/>
            <person name="Brown T."/>
            <person name="Cohen L."/>
        </authorList>
    </citation>
    <scope>NUCLEOTIDE SEQUENCE</scope>
    <source>
        <strain evidence="2">CCMP281</strain>
    </source>
</reference>
<feature type="region of interest" description="Disordered" evidence="1">
    <location>
        <begin position="157"/>
        <end position="177"/>
    </location>
</feature>
<sequence length="269" mass="29354">MGAYAAIRAGLSLGAASILAFGPQVFIDPAARDALALPWMFFDETLRRLGVVCAAEGVSMEPLTAIEPRGVCAWEGRPDSGALGCTTVEIHLGEEATGDVREAAMLREAVATRCREPPGSERCRVELLVHKRLGHALVKDLRDGGALEDLMAKHLSDSSDAATSNRGPTAQGHPMNHLHRHRCPRRCRCRCRFFAPPAPRCHCRSWPIPLEWDVGGLQAEWHMDVARATRSGLPLVARCNMRADQYGTKRQPCHVEHVEHAGHAGPTSK</sequence>
<protein>
    <submittedName>
        <fullName evidence="2">Uncharacterized protein</fullName>
    </submittedName>
</protein>
<dbReference type="EMBL" id="HBHX01049801">
    <property type="protein sequence ID" value="CAE0129231.1"/>
    <property type="molecule type" value="Transcribed_RNA"/>
</dbReference>
<name>A0A7S3BC71_9EUKA</name>
<gene>
    <name evidence="2" type="ORF">HERI1096_LOCUS27506</name>
</gene>
<proteinExistence type="predicted"/>
<evidence type="ECO:0000313" key="2">
    <source>
        <dbReference type="EMBL" id="CAE0129231.1"/>
    </source>
</evidence>
<evidence type="ECO:0000256" key="1">
    <source>
        <dbReference type="SAM" id="MobiDB-lite"/>
    </source>
</evidence>
<organism evidence="2">
    <name type="scientific">Haptolina ericina</name>
    <dbReference type="NCBI Taxonomy" id="156174"/>
    <lineage>
        <taxon>Eukaryota</taxon>
        <taxon>Haptista</taxon>
        <taxon>Haptophyta</taxon>
        <taxon>Prymnesiophyceae</taxon>
        <taxon>Prymnesiales</taxon>
        <taxon>Prymnesiaceae</taxon>
        <taxon>Haptolina</taxon>
    </lineage>
</organism>
<accession>A0A7S3BC71</accession>
<dbReference type="AlphaFoldDB" id="A0A7S3BC71"/>